<evidence type="ECO:0000256" key="5">
    <source>
        <dbReference type="HAMAP-Rule" id="MF_01341"/>
    </source>
</evidence>
<comment type="similarity">
    <text evidence="1 5 6">Belongs to the universal ribosomal protein uL15 family.</text>
</comment>
<dbReference type="GO" id="GO:0022625">
    <property type="term" value="C:cytosolic large ribosomal subunit"/>
    <property type="evidence" value="ECO:0007669"/>
    <property type="project" value="TreeGrafter"/>
</dbReference>
<feature type="compositionally biased region" description="Gly residues" evidence="7">
    <location>
        <begin position="42"/>
        <end position="52"/>
    </location>
</feature>
<dbReference type="HAMAP" id="MF_01341">
    <property type="entry name" value="Ribosomal_uL15"/>
    <property type="match status" value="1"/>
</dbReference>
<keyword evidence="2 5" id="KW-0694">RNA-binding</keyword>
<dbReference type="Gene3D" id="3.100.10.10">
    <property type="match status" value="1"/>
</dbReference>
<accession>A0A6I6DM04</accession>
<sequence>MKIHELKSPSGANKRKKRVGRGPSSGHGKTSTRGHNGQNSRSGGGVRPGFEGGQMPLIRRIPKRGFTNKFRKEYDIVNVGDLNRFDDGTEVTIDLLKQSGLVKSVKNGVKILGDGELEKKLTIKVNKISKQAEEKILAKGGKVEVI</sequence>
<dbReference type="GO" id="GO:0003735">
    <property type="term" value="F:structural constituent of ribosome"/>
    <property type="evidence" value="ECO:0007669"/>
    <property type="project" value="InterPro"/>
</dbReference>
<keyword evidence="10" id="KW-1185">Reference proteome</keyword>
<comment type="subunit">
    <text evidence="5">Part of the 50S ribosomal subunit.</text>
</comment>
<evidence type="ECO:0000256" key="4">
    <source>
        <dbReference type="ARBA" id="ARBA00023274"/>
    </source>
</evidence>
<dbReference type="AlphaFoldDB" id="A0A6I6DM04"/>
<dbReference type="InterPro" id="IPR001196">
    <property type="entry name" value="Ribosomal_uL15_CS"/>
</dbReference>
<protein>
    <recommendedName>
        <fullName evidence="5">Large ribosomal subunit protein uL15</fullName>
    </recommendedName>
</protein>
<name>A0A6I6DM04_9FIRM</name>
<evidence type="ECO:0000256" key="7">
    <source>
        <dbReference type="SAM" id="MobiDB-lite"/>
    </source>
</evidence>
<dbReference type="InterPro" id="IPR021131">
    <property type="entry name" value="Ribosomal_uL15/eL18"/>
</dbReference>
<keyword evidence="3 5" id="KW-0689">Ribosomal protein</keyword>
<keyword evidence="4 5" id="KW-0687">Ribonucleoprotein</keyword>
<dbReference type="InterPro" id="IPR030878">
    <property type="entry name" value="Ribosomal_uL15"/>
</dbReference>
<feature type="compositionally biased region" description="Polar residues" evidence="7">
    <location>
        <begin position="27"/>
        <end position="41"/>
    </location>
</feature>
<dbReference type="EMBL" id="CP046457">
    <property type="protein sequence ID" value="QGU00797.1"/>
    <property type="molecule type" value="Genomic_DNA"/>
</dbReference>
<reference evidence="10" key="1">
    <citation type="journal article" date="2019" name="Microbiology">
        <title>Complete Genome Sequence of an Uncultured Bacterium of the Candidate Phylum Bipolaricaulota.</title>
        <authorList>
            <person name="Kadnikov V.V."/>
            <person name="Mardanov A.V."/>
            <person name="Beletsky A.V."/>
            <person name="Frank Y.A."/>
            <person name="Karnachuk O.V."/>
            <person name="Ravin N.V."/>
        </authorList>
    </citation>
    <scope>NUCLEOTIDE SEQUENCE [LARGE SCALE GENOMIC DNA]</scope>
</reference>
<organism evidence="9 10">
    <name type="scientific">Candidatus Syntrophocurvum alkaliphilum</name>
    <dbReference type="NCBI Taxonomy" id="2293317"/>
    <lineage>
        <taxon>Bacteria</taxon>
        <taxon>Bacillati</taxon>
        <taxon>Bacillota</taxon>
        <taxon>Clostridia</taxon>
        <taxon>Eubacteriales</taxon>
        <taxon>Syntrophomonadaceae</taxon>
        <taxon>Candidatus Syntrophocurvum</taxon>
    </lineage>
</organism>
<evidence type="ECO:0000259" key="8">
    <source>
        <dbReference type="Pfam" id="PF00828"/>
    </source>
</evidence>
<dbReference type="Proteomes" id="UP000426444">
    <property type="component" value="Chromosome"/>
</dbReference>
<dbReference type="InterPro" id="IPR036227">
    <property type="entry name" value="Ribosomal_uL15/eL18_sf"/>
</dbReference>
<proteinExistence type="inferred from homology"/>
<evidence type="ECO:0000256" key="1">
    <source>
        <dbReference type="ARBA" id="ARBA00007320"/>
    </source>
</evidence>
<feature type="domain" description="Large ribosomal subunit protein uL15/eL18" evidence="8">
    <location>
        <begin position="76"/>
        <end position="144"/>
    </location>
</feature>
<dbReference type="InterPro" id="IPR005749">
    <property type="entry name" value="Ribosomal_uL15_bac-type"/>
</dbReference>
<keyword evidence="5" id="KW-0699">rRNA-binding</keyword>
<dbReference type="OrthoDB" id="9810293at2"/>
<dbReference type="PANTHER" id="PTHR12934">
    <property type="entry name" value="50S RIBOSOMAL PROTEIN L15"/>
    <property type="match status" value="1"/>
</dbReference>
<evidence type="ECO:0000313" key="10">
    <source>
        <dbReference type="Proteomes" id="UP000426444"/>
    </source>
</evidence>
<evidence type="ECO:0000256" key="2">
    <source>
        <dbReference type="ARBA" id="ARBA00022884"/>
    </source>
</evidence>
<evidence type="ECO:0000256" key="3">
    <source>
        <dbReference type="ARBA" id="ARBA00022980"/>
    </source>
</evidence>
<dbReference type="KEGG" id="salq:SYNTR_2203"/>
<dbReference type="GO" id="GO:0019843">
    <property type="term" value="F:rRNA binding"/>
    <property type="evidence" value="ECO:0007669"/>
    <property type="project" value="UniProtKB-UniRule"/>
</dbReference>
<dbReference type="Pfam" id="PF00828">
    <property type="entry name" value="Ribosomal_L27A"/>
    <property type="match status" value="1"/>
</dbReference>
<dbReference type="PANTHER" id="PTHR12934:SF11">
    <property type="entry name" value="LARGE RIBOSOMAL SUBUNIT PROTEIN UL15M"/>
    <property type="match status" value="1"/>
</dbReference>
<dbReference type="RefSeq" id="WP_156204545.1">
    <property type="nucleotide sequence ID" value="NZ_CP046457.1"/>
</dbReference>
<evidence type="ECO:0000256" key="6">
    <source>
        <dbReference type="RuleBase" id="RU003888"/>
    </source>
</evidence>
<comment type="function">
    <text evidence="5">Binds to the 23S rRNA.</text>
</comment>
<dbReference type="SUPFAM" id="SSF52080">
    <property type="entry name" value="Ribosomal proteins L15p and L18e"/>
    <property type="match status" value="1"/>
</dbReference>
<dbReference type="PROSITE" id="PS00475">
    <property type="entry name" value="RIBOSOMAL_L15"/>
    <property type="match status" value="1"/>
</dbReference>
<dbReference type="NCBIfam" id="TIGR01071">
    <property type="entry name" value="rplO_bact"/>
    <property type="match status" value="1"/>
</dbReference>
<gene>
    <name evidence="5" type="primary">rplO</name>
    <name evidence="9" type="ORF">SYNTR_2203</name>
</gene>
<dbReference type="GO" id="GO:0006412">
    <property type="term" value="P:translation"/>
    <property type="evidence" value="ECO:0007669"/>
    <property type="project" value="UniProtKB-UniRule"/>
</dbReference>
<evidence type="ECO:0000313" key="9">
    <source>
        <dbReference type="EMBL" id="QGU00797.1"/>
    </source>
</evidence>
<feature type="region of interest" description="Disordered" evidence="7">
    <location>
        <begin position="1"/>
        <end position="57"/>
    </location>
</feature>